<sequence length="88" mass="9158">MVCGFGSCPSADTFPGLIVNGTVTADWQYVRMTENHWSNGPVTDVKSSAIRCYELDSTSATSAGIATVVAGSTVGFKVDNTMGHPGAR</sequence>
<evidence type="ECO:0000256" key="6">
    <source>
        <dbReference type="ARBA" id="ARBA00023001"/>
    </source>
</evidence>
<dbReference type="Proteomes" id="UP000717328">
    <property type="component" value="Unassembled WGS sequence"/>
</dbReference>
<keyword evidence="5" id="KW-0732">Signal</keyword>
<protein>
    <recommendedName>
        <fullName evidence="15">lytic cellulose monooxygenase (C4-dehydrogenating)</fullName>
        <ecNumber evidence="15">1.14.99.56</ecNumber>
    </recommendedName>
</protein>
<comment type="caution">
    <text evidence="17">The sequence shown here is derived from an EMBL/GenBank/DDBJ whole genome shotgun (WGS) entry which is preliminary data.</text>
</comment>
<reference evidence="17" key="1">
    <citation type="submission" date="2021-02" db="EMBL/GenBank/DDBJ databases">
        <authorList>
            <person name="Nieuwenhuis M."/>
            <person name="Van De Peppel L.J.J."/>
        </authorList>
    </citation>
    <scope>NUCLEOTIDE SEQUENCE</scope>
    <source>
        <strain evidence="17">D49</strain>
    </source>
</reference>
<dbReference type="GO" id="GO:0030245">
    <property type="term" value="P:cellulose catabolic process"/>
    <property type="evidence" value="ECO:0007669"/>
    <property type="project" value="UniProtKB-KW"/>
</dbReference>
<reference evidence="17" key="2">
    <citation type="submission" date="2021-10" db="EMBL/GenBank/DDBJ databases">
        <title>Phylogenomics reveals ancestral predisposition of the termite-cultivated fungus Termitomyces towards a domesticated lifestyle.</title>
        <authorList>
            <person name="Auxier B."/>
            <person name="Grum-Grzhimaylo A."/>
            <person name="Cardenas M.E."/>
            <person name="Lodge J.D."/>
            <person name="Laessoe T."/>
            <person name="Pedersen O."/>
            <person name="Smith M.E."/>
            <person name="Kuyper T.W."/>
            <person name="Franco-Molano E.A."/>
            <person name="Baroni T.J."/>
            <person name="Aanen D.K."/>
        </authorList>
    </citation>
    <scope>NUCLEOTIDE SEQUENCE</scope>
    <source>
        <strain evidence="17">D49</strain>
    </source>
</reference>
<evidence type="ECO:0000256" key="13">
    <source>
        <dbReference type="ARBA" id="ARBA00044502"/>
    </source>
</evidence>
<comment type="catalytic activity">
    <reaction evidence="14">
        <text>[(1-&gt;4)-beta-D-glucosyl]n+m + reduced acceptor + O2 = 4-dehydro-beta-D-glucosyl-[(1-&gt;4)-beta-D-glucosyl]n-1 + [(1-&gt;4)-beta-D-glucosyl]m + acceptor + H2O.</text>
        <dbReference type="EC" id="1.14.99.56"/>
    </reaction>
</comment>
<keyword evidence="11" id="KW-0119">Carbohydrate metabolism</keyword>
<evidence type="ECO:0000256" key="10">
    <source>
        <dbReference type="ARBA" id="ARBA00023157"/>
    </source>
</evidence>
<evidence type="ECO:0000256" key="14">
    <source>
        <dbReference type="ARBA" id="ARBA00045077"/>
    </source>
</evidence>
<keyword evidence="8" id="KW-0186">Copper</keyword>
<evidence type="ECO:0000313" key="18">
    <source>
        <dbReference type="Proteomes" id="UP000717328"/>
    </source>
</evidence>
<keyword evidence="10" id="KW-1015">Disulfide bond</keyword>
<dbReference type="PANTHER" id="PTHR33353:SF10">
    <property type="entry name" value="ENDO-BETA-1,4-GLUCANASE D"/>
    <property type="match status" value="1"/>
</dbReference>
<dbReference type="InterPro" id="IPR005103">
    <property type="entry name" value="AA9_LPMO"/>
</dbReference>
<dbReference type="GO" id="GO:0046872">
    <property type="term" value="F:metal ion binding"/>
    <property type="evidence" value="ECO:0007669"/>
    <property type="project" value="UniProtKB-KW"/>
</dbReference>
<evidence type="ECO:0000256" key="5">
    <source>
        <dbReference type="ARBA" id="ARBA00022729"/>
    </source>
</evidence>
<proteinExistence type="inferred from homology"/>
<keyword evidence="9" id="KW-0503">Monooxygenase</keyword>
<evidence type="ECO:0000256" key="3">
    <source>
        <dbReference type="ARBA" id="ARBA00022525"/>
    </source>
</evidence>
<dbReference type="Gene3D" id="2.70.50.70">
    <property type="match status" value="1"/>
</dbReference>
<evidence type="ECO:0000256" key="1">
    <source>
        <dbReference type="ARBA" id="ARBA00001973"/>
    </source>
</evidence>
<evidence type="ECO:0000256" key="15">
    <source>
        <dbReference type="ARBA" id="ARBA00047174"/>
    </source>
</evidence>
<feature type="domain" description="Auxiliary Activity family 9 catalytic" evidence="16">
    <location>
        <begin position="13"/>
        <end position="86"/>
    </location>
</feature>
<evidence type="ECO:0000259" key="16">
    <source>
        <dbReference type="Pfam" id="PF03443"/>
    </source>
</evidence>
<evidence type="ECO:0000256" key="2">
    <source>
        <dbReference type="ARBA" id="ARBA00004613"/>
    </source>
</evidence>
<keyword evidence="18" id="KW-1185">Reference proteome</keyword>
<dbReference type="GO" id="GO:0005576">
    <property type="term" value="C:extracellular region"/>
    <property type="evidence" value="ECO:0007669"/>
    <property type="project" value="UniProtKB-SubCell"/>
</dbReference>
<dbReference type="EMBL" id="JABCKI010000829">
    <property type="protein sequence ID" value="KAG5649621.1"/>
    <property type="molecule type" value="Genomic_DNA"/>
</dbReference>
<accession>A0A9P7KJG6</accession>
<dbReference type="OrthoDB" id="3496539at2759"/>
<comment type="cofactor">
    <cofactor evidence="1">
        <name>Cu(2+)</name>
        <dbReference type="ChEBI" id="CHEBI:29036"/>
    </cofactor>
</comment>
<keyword evidence="3" id="KW-0964">Secreted</keyword>
<comment type="subcellular location">
    <subcellularLocation>
        <location evidence="2">Secreted</location>
    </subcellularLocation>
</comment>
<evidence type="ECO:0000256" key="7">
    <source>
        <dbReference type="ARBA" id="ARBA00023002"/>
    </source>
</evidence>
<gene>
    <name evidence="17" type="ORF">H0H81_002800</name>
</gene>
<evidence type="ECO:0000256" key="8">
    <source>
        <dbReference type="ARBA" id="ARBA00023008"/>
    </source>
</evidence>
<keyword evidence="7" id="KW-0560">Oxidoreductase</keyword>
<comment type="similarity">
    <text evidence="13">Belongs to the polysaccharide monooxygenase AA9 family.</text>
</comment>
<keyword evidence="6" id="KW-0136">Cellulose degradation</keyword>
<dbReference type="PANTHER" id="PTHR33353">
    <property type="entry name" value="PUTATIVE (AFU_ORTHOLOGUE AFUA_1G12560)-RELATED"/>
    <property type="match status" value="1"/>
</dbReference>
<dbReference type="AlphaFoldDB" id="A0A9P7KJG6"/>
<evidence type="ECO:0000256" key="9">
    <source>
        <dbReference type="ARBA" id="ARBA00023033"/>
    </source>
</evidence>
<evidence type="ECO:0000256" key="12">
    <source>
        <dbReference type="ARBA" id="ARBA00023326"/>
    </source>
</evidence>
<name>A0A9P7KJG6_9AGAR</name>
<evidence type="ECO:0000256" key="11">
    <source>
        <dbReference type="ARBA" id="ARBA00023277"/>
    </source>
</evidence>
<dbReference type="EC" id="1.14.99.56" evidence="15"/>
<dbReference type="InterPro" id="IPR049892">
    <property type="entry name" value="AA9"/>
</dbReference>
<keyword evidence="4" id="KW-0479">Metal-binding</keyword>
<keyword evidence="12" id="KW-0624">Polysaccharide degradation</keyword>
<evidence type="ECO:0000256" key="4">
    <source>
        <dbReference type="ARBA" id="ARBA00022723"/>
    </source>
</evidence>
<evidence type="ECO:0000313" key="17">
    <source>
        <dbReference type="EMBL" id="KAG5649621.1"/>
    </source>
</evidence>
<dbReference type="GO" id="GO:0004497">
    <property type="term" value="F:monooxygenase activity"/>
    <property type="evidence" value="ECO:0007669"/>
    <property type="project" value="UniProtKB-KW"/>
</dbReference>
<dbReference type="Pfam" id="PF03443">
    <property type="entry name" value="AA9"/>
    <property type="match status" value="1"/>
</dbReference>
<organism evidence="17 18">
    <name type="scientific">Sphagnurus paluster</name>
    <dbReference type="NCBI Taxonomy" id="117069"/>
    <lineage>
        <taxon>Eukaryota</taxon>
        <taxon>Fungi</taxon>
        <taxon>Dikarya</taxon>
        <taxon>Basidiomycota</taxon>
        <taxon>Agaricomycotina</taxon>
        <taxon>Agaricomycetes</taxon>
        <taxon>Agaricomycetidae</taxon>
        <taxon>Agaricales</taxon>
        <taxon>Tricholomatineae</taxon>
        <taxon>Lyophyllaceae</taxon>
        <taxon>Sphagnurus</taxon>
    </lineage>
</organism>